<evidence type="ECO:0000256" key="1">
    <source>
        <dbReference type="ARBA" id="ARBA00010052"/>
    </source>
</evidence>
<dbReference type="Proteomes" id="UP000606786">
    <property type="component" value="Unassembled WGS sequence"/>
</dbReference>
<dbReference type="GO" id="GO:0046872">
    <property type="term" value="F:metal ion binding"/>
    <property type="evidence" value="ECO:0007669"/>
    <property type="project" value="UniProtKB-KW"/>
</dbReference>
<evidence type="ECO:0000256" key="5">
    <source>
        <dbReference type="PIRSR" id="PIRSR640255-2"/>
    </source>
</evidence>
<dbReference type="Gene3D" id="3.40.570.10">
    <property type="entry name" value="Extracellular Endonuclease, subunit A"/>
    <property type="match status" value="1"/>
</dbReference>
<dbReference type="InterPro" id="IPR040255">
    <property type="entry name" value="Non-specific_endonuclease"/>
</dbReference>
<name>A0A811V5E9_CERCA</name>
<organism evidence="8 9">
    <name type="scientific">Ceratitis capitata</name>
    <name type="common">Mediterranean fruit fly</name>
    <name type="synonym">Tephritis capitata</name>
    <dbReference type="NCBI Taxonomy" id="7213"/>
    <lineage>
        <taxon>Eukaryota</taxon>
        <taxon>Metazoa</taxon>
        <taxon>Ecdysozoa</taxon>
        <taxon>Arthropoda</taxon>
        <taxon>Hexapoda</taxon>
        <taxon>Insecta</taxon>
        <taxon>Pterygota</taxon>
        <taxon>Neoptera</taxon>
        <taxon>Endopterygota</taxon>
        <taxon>Diptera</taxon>
        <taxon>Brachycera</taxon>
        <taxon>Muscomorpha</taxon>
        <taxon>Tephritoidea</taxon>
        <taxon>Tephritidae</taxon>
        <taxon>Ceratitis</taxon>
        <taxon>Ceratitis</taxon>
    </lineage>
</organism>
<protein>
    <submittedName>
        <fullName evidence="8">(Mediterranean fruit fly) hypothetical protein</fullName>
    </submittedName>
</protein>
<evidence type="ECO:0000256" key="2">
    <source>
        <dbReference type="ARBA" id="ARBA00022722"/>
    </source>
</evidence>
<dbReference type="SMART" id="SM00892">
    <property type="entry name" value="Endonuclease_NS"/>
    <property type="match status" value="1"/>
</dbReference>
<dbReference type="PANTHER" id="PTHR13966">
    <property type="entry name" value="ENDONUCLEASE RELATED"/>
    <property type="match status" value="1"/>
</dbReference>
<keyword evidence="5" id="KW-0479">Metal-binding</keyword>
<keyword evidence="2" id="KW-0540">Nuclease</keyword>
<sequence length="488" mass="54650">MYLSATVEITQMTTTTTTTTITTWTTTTTTSTTKHLLHRILNIYILFNIFHGVAGREAVTPSDDVESLLKCETEAGVVVMPMVYTTARNNAPPCLIDTQRDLPKPNLPQPLYLRPNSSEYWLPNDEGYLEVPHGSSIELVCTGAFANVTGTSTGISQRTRIIRPRCIQGTTFSLNGDKYEFQQFLCTKSVKYTVERTAQTCANHTAQLYRVGYNVTTKGRFVETMHICHDDDELRTHYVRYTLVPGSVYFQPNVKRLSFSKAQHFSAYNMHQLYSQKNQRLKAAQLLNTEPEALAYALDAKSLYLSRGHLAAKADMIYATQQRTTYTFFNAAPQWQSFNGGQWATVENKVRAFVAKIKRSASCFTGTVGTMHLKSADANVRLPFYLAADANNNGLLPVPALYYRIIVMGDSAGIVLLGVNDPHATVSEILTEYVICQDVREQVPWLSWMRNVAGNLKPGYLYACRVDEFIKVVPALPVELGNVTELLL</sequence>
<dbReference type="OrthoDB" id="5960141at2759"/>
<comment type="similarity">
    <text evidence="1">Belongs to the DNA/RNA non-specific endonuclease family.</text>
</comment>
<dbReference type="GO" id="GO:0005743">
    <property type="term" value="C:mitochondrial inner membrane"/>
    <property type="evidence" value="ECO:0007669"/>
    <property type="project" value="TreeGrafter"/>
</dbReference>
<evidence type="ECO:0000259" key="6">
    <source>
        <dbReference type="SMART" id="SM00477"/>
    </source>
</evidence>
<evidence type="ECO:0000259" key="7">
    <source>
        <dbReference type="SMART" id="SM00892"/>
    </source>
</evidence>
<comment type="caution">
    <text evidence="8">The sequence shown here is derived from an EMBL/GenBank/DDBJ whole genome shotgun (WGS) entry which is preliminary data.</text>
</comment>
<keyword evidence="9" id="KW-1185">Reference proteome</keyword>
<dbReference type="GO" id="GO:0000014">
    <property type="term" value="F:single-stranded DNA endodeoxyribonuclease activity"/>
    <property type="evidence" value="ECO:0007669"/>
    <property type="project" value="TreeGrafter"/>
</dbReference>
<dbReference type="PANTHER" id="PTHR13966:SF19">
    <property type="entry name" value="NUCLEASE EXOG, MITOCHONDRIAL"/>
    <property type="match status" value="1"/>
</dbReference>
<dbReference type="InterPro" id="IPR044929">
    <property type="entry name" value="DNA/RNA_non-sp_Endonuclease_sf"/>
</dbReference>
<feature type="binding site" evidence="5">
    <location>
        <position position="339"/>
    </location>
    <ligand>
        <name>Mg(2+)</name>
        <dbReference type="ChEBI" id="CHEBI:18420"/>
        <note>catalytic</note>
    </ligand>
</feature>
<dbReference type="InterPro" id="IPR001604">
    <property type="entry name" value="Endo_G_ENPP1-like_dom"/>
</dbReference>
<evidence type="ECO:0000256" key="4">
    <source>
        <dbReference type="PIRSR" id="PIRSR640255-1"/>
    </source>
</evidence>
<evidence type="ECO:0000313" key="8">
    <source>
        <dbReference type="EMBL" id="CAD7006210.1"/>
    </source>
</evidence>
<feature type="active site" description="Proton acceptor" evidence="4">
    <location>
        <position position="309"/>
    </location>
</feature>
<keyword evidence="3" id="KW-0255">Endonuclease</keyword>
<keyword evidence="3" id="KW-0378">Hydrolase</keyword>
<dbReference type="FunFam" id="3.40.570.10:FF:000007">
    <property type="entry name" value="Alkaline nuclease"/>
    <property type="match status" value="1"/>
</dbReference>
<dbReference type="GO" id="GO:0005634">
    <property type="term" value="C:nucleus"/>
    <property type="evidence" value="ECO:0007669"/>
    <property type="project" value="TreeGrafter"/>
</dbReference>
<reference evidence="8" key="1">
    <citation type="submission" date="2020-11" db="EMBL/GenBank/DDBJ databases">
        <authorList>
            <person name="Whitehead M."/>
        </authorList>
    </citation>
    <scope>NUCLEOTIDE SEQUENCE</scope>
    <source>
        <strain evidence="8">EGII</strain>
    </source>
</reference>
<dbReference type="CDD" id="cd00091">
    <property type="entry name" value="NUC"/>
    <property type="match status" value="1"/>
</dbReference>
<dbReference type="InterPro" id="IPR020821">
    <property type="entry name" value="ENPP1-3/EXOG-like_nuc-like"/>
</dbReference>
<dbReference type="GO" id="GO:0003676">
    <property type="term" value="F:nucleic acid binding"/>
    <property type="evidence" value="ECO:0007669"/>
    <property type="project" value="InterPro"/>
</dbReference>
<dbReference type="Pfam" id="PF01223">
    <property type="entry name" value="Endonuclease_NS"/>
    <property type="match status" value="1"/>
</dbReference>
<proteinExistence type="inferred from homology"/>
<evidence type="ECO:0000256" key="3">
    <source>
        <dbReference type="ARBA" id="ARBA00022759"/>
    </source>
</evidence>
<feature type="domain" description="ENPP1-3/EXOG-like endonuclease/phosphodiesterase" evidence="6">
    <location>
        <begin position="261"/>
        <end position="455"/>
    </location>
</feature>
<feature type="domain" description="DNA/RNA non-specific endonuclease/pyrophosphatase/phosphodiesterase" evidence="7">
    <location>
        <begin position="221"/>
        <end position="469"/>
    </location>
</feature>
<dbReference type="SUPFAM" id="SSF54060">
    <property type="entry name" value="His-Me finger endonucleases"/>
    <property type="match status" value="1"/>
</dbReference>
<gene>
    <name evidence="8" type="ORF">CCAP1982_LOCUS14538</name>
</gene>
<accession>A0A811V5E9</accession>
<dbReference type="GO" id="GO:0004521">
    <property type="term" value="F:RNA endonuclease activity"/>
    <property type="evidence" value="ECO:0007669"/>
    <property type="project" value="TreeGrafter"/>
</dbReference>
<dbReference type="InterPro" id="IPR044925">
    <property type="entry name" value="His-Me_finger_sf"/>
</dbReference>
<dbReference type="AlphaFoldDB" id="A0A811V5E9"/>
<dbReference type="EMBL" id="CAJHJT010000034">
    <property type="protein sequence ID" value="CAD7006210.1"/>
    <property type="molecule type" value="Genomic_DNA"/>
</dbReference>
<dbReference type="SMART" id="SM00477">
    <property type="entry name" value="NUC"/>
    <property type="match status" value="1"/>
</dbReference>
<evidence type="ECO:0000313" key="9">
    <source>
        <dbReference type="Proteomes" id="UP000606786"/>
    </source>
</evidence>
<dbReference type="GO" id="GO:0006309">
    <property type="term" value="P:apoptotic DNA fragmentation"/>
    <property type="evidence" value="ECO:0007669"/>
    <property type="project" value="TreeGrafter"/>
</dbReference>